<reference evidence="1 2" key="1">
    <citation type="submission" date="2024-08" db="EMBL/GenBank/DDBJ databases">
        <title>Two novel Cytobacillus novel species.</title>
        <authorList>
            <person name="Liu G."/>
        </authorList>
    </citation>
    <scope>NUCLEOTIDE SEQUENCE [LARGE SCALE GENOMIC DNA]</scope>
    <source>
        <strain evidence="1 2">FJAT-54145</strain>
    </source>
</reference>
<name>A0ABW6KE99_9BACI</name>
<organism evidence="1 2">
    <name type="scientific">Cytobacillus spartinae</name>
    <dbReference type="NCBI Taxonomy" id="3299023"/>
    <lineage>
        <taxon>Bacteria</taxon>
        <taxon>Bacillati</taxon>
        <taxon>Bacillota</taxon>
        <taxon>Bacilli</taxon>
        <taxon>Bacillales</taxon>
        <taxon>Bacillaceae</taxon>
        <taxon>Cytobacillus</taxon>
    </lineage>
</organism>
<gene>
    <name evidence="1" type="ORF">ACFYKX_11495</name>
</gene>
<dbReference type="EMBL" id="JBIACK010000004">
    <property type="protein sequence ID" value="MFE8701220.1"/>
    <property type="molecule type" value="Genomic_DNA"/>
</dbReference>
<accession>A0ABW6KE99</accession>
<dbReference type="Proteomes" id="UP001601059">
    <property type="component" value="Unassembled WGS sequence"/>
</dbReference>
<proteinExistence type="predicted"/>
<evidence type="ECO:0000313" key="1">
    <source>
        <dbReference type="EMBL" id="MFE8701220.1"/>
    </source>
</evidence>
<dbReference type="RefSeq" id="WP_389361143.1">
    <property type="nucleotide sequence ID" value="NZ_JBIACK010000004.1"/>
</dbReference>
<keyword evidence="2" id="KW-1185">Reference proteome</keyword>
<sequence length="58" mass="6713">MKQNQFSLTIQQLERIVKEAKAEGREDIVTFALKGNRLKVTQQDWGHSKTHTVMDKPC</sequence>
<comment type="caution">
    <text evidence="1">The sequence shown here is derived from an EMBL/GenBank/DDBJ whole genome shotgun (WGS) entry which is preliminary data.</text>
</comment>
<evidence type="ECO:0000313" key="2">
    <source>
        <dbReference type="Proteomes" id="UP001601059"/>
    </source>
</evidence>
<protein>
    <submittedName>
        <fullName evidence="1">Uncharacterized protein</fullName>
    </submittedName>
</protein>